<dbReference type="GO" id="GO:0005581">
    <property type="term" value="C:collagen trimer"/>
    <property type="evidence" value="ECO:0007669"/>
    <property type="project" value="UniProtKB-KW"/>
</dbReference>
<dbReference type="AlphaFoldDB" id="A0A0K0YB43"/>
<dbReference type="PANTHER" id="PTHR24020:SF20">
    <property type="entry name" value="PH DOMAIN-CONTAINING PROTEIN"/>
    <property type="match status" value="1"/>
</dbReference>
<evidence type="ECO:0000313" key="2">
    <source>
        <dbReference type="EMBL" id="AKS48196.1"/>
    </source>
</evidence>
<dbReference type="SMR" id="A0A0K0YB43"/>
<dbReference type="PANTHER" id="PTHR24020">
    <property type="entry name" value="COLLAGEN ALPHA"/>
    <property type="match status" value="1"/>
</dbReference>
<evidence type="ECO:0000259" key="1">
    <source>
        <dbReference type="PROSITE" id="PS50234"/>
    </source>
</evidence>
<organism evidence="2">
    <name type="scientific">Mytilus galloprovincialis</name>
    <name type="common">Mediterranean mussel</name>
    <dbReference type="NCBI Taxonomy" id="29158"/>
    <lineage>
        <taxon>Eukaryota</taxon>
        <taxon>Metazoa</taxon>
        <taxon>Spiralia</taxon>
        <taxon>Lophotrochozoa</taxon>
        <taxon>Mollusca</taxon>
        <taxon>Bivalvia</taxon>
        <taxon>Autobranchia</taxon>
        <taxon>Pteriomorphia</taxon>
        <taxon>Mytilida</taxon>
        <taxon>Mytiloidea</taxon>
        <taxon>Mytilidae</taxon>
        <taxon>Mytilinae</taxon>
        <taxon>Mytilus</taxon>
    </lineage>
</organism>
<accession>A0A0K0YB43</accession>
<dbReference type="SUPFAM" id="SSF53300">
    <property type="entry name" value="vWA-like"/>
    <property type="match status" value="1"/>
</dbReference>
<name>A0A0K0YB43_MYTGA</name>
<keyword evidence="2" id="KW-0176">Collagen</keyword>
<protein>
    <submittedName>
        <fullName evidence="2">Collagen-like protein-7</fullName>
    </submittedName>
</protein>
<dbReference type="Gene3D" id="3.40.50.410">
    <property type="entry name" value="von Willebrand factor, type A domain"/>
    <property type="match status" value="1"/>
</dbReference>
<reference evidence="2" key="1">
    <citation type="journal article" date="2015" name="PLoS ONE">
        <title>Layer-by-Layer Proteomic Analysis of Mytilus galloprovincialis Shell.</title>
        <authorList>
            <person name="Gao P."/>
            <person name="Liao Z."/>
            <person name="Wang X.X."/>
            <person name="Bao L.F."/>
            <person name="Fan M.H."/>
            <person name="Li X.M."/>
            <person name="Wu C.W."/>
            <person name="Xia S.W."/>
        </authorList>
    </citation>
    <scope>NUCLEOTIDE SEQUENCE</scope>
    <source>
        <tissue evidence="2">Shell</tissue>
    </source>
</reference>
<proteinExistence type="evidence at transcript level"/>
<dbReference type="InterPro" id="IPR036465">
    <property type="entry name" value="vWFA_dom_sf"/>
</dbReference>
<dbReference type="PROSITE" id="PS50234">
    <property type="entry name" value="VWFA"/>
    <property type="match status" value="1"/>
</dbReference>
<dbReference type="InterPro" id="IPR002035">
    <property type="entry name" value="VWF_A"/>
</dbReference>
<dbReference type="Pfam" id="PF00092">
    <property type="entry name" value="VWA"/>
    <property type="match status" value="1"/>
</dbReference>
<dbReference type="InterPro" id="IPR050525">
    <property type="entry name" value="ECM_Assembly_Org"/>
</dbReference>
<dbReference type="EMBL" id="KP757832">
    <property type="protein sequence ID" value="AKS48196.1"/>
    <property type="molecule type" value="mRNA"/>
</dbReference>
<feature type="domain" description="VWFA" evidence="1">
    <location>
        <begin position="1"/>
        <end position="118"/>
    </location>
</feature>
<sequence length="137" mass="15168">MKAISKVQYLDTNENMQFTYTGKALQMLIQKGFLKQNGGRGGKVPKIAIIITDGKPTDINATQRRVKEAKQQGIIMFAIGVGEWRNKDEINLLASDPVDKHAFLIEDFDSLSSFEAKFAKKTCTAAIQAISMPPEGF</sequence>
<feature type="non-terminal residue" evidence="2">
    <location>
        <position position="137"/>
    </location>
</feature>